<dbReference type="GO" id="GO:0004518">
    <property type="term" value="F:nuclease activity"/>
    <property type="evidence" value="ECO:0007669"/>
    <property type="project" value="UniProtKB-KW"/>
</dbReference>
<dbReference type="GO" id="GO:0005634">
    <property type="term" value="C:nucleus"/>
    <property type="evidence" value="ECO:0007669"/>
    <property type="project" value="UniProtKB-SubCell"/>
</dbReference>
<dbReference type="Proteomes" id="UP000711488">
    <property type="component" value="Unassembled WGS sequence"/>
</dbReference>
<proteinExistence type="inferred from homology"/>
<dbReference type="OrthoDB" id="6366846at2759"/>
<gene>
    <name evidence="9" type="ORF">HAZT_HAZT006245</name>
</gene>
<protein>
    <recommendedName>
        <fullName evidence="8">DDE Tnp4 domain-containing protein</fullName>
    </recommendedName>
</protein>
<evidence type="ECO:0000313" key="9">
    <source>
        <dbReference type="EMBL" id="KAA0193964.1"/>
    </source>
</evidence>
<keyword evidence="5" id="KW-0479">Metal-binding</keyword>
<comment type="subcellular location">
    <subcellularLocation>
        <location evidence="2">Nucleus</location>
    </subcellularLocation>
</comment>
<keyword evidence="6" id="KW-0378">Hydrolase</keyword>
<evidence type="ECO:0000256" key="5">
    <source>
        <dbReference type="ARBA" id="ARBA00022723"/>
    </source>
</evidence>
<evidence type="ECO:0000256" key="3">
    <source>
        <dbReference type="ARBA" id="ARBA00006958"/>
    </source>
</evidence>
<keyword evidence="7" id="KW-0539">Nucleus</keyword>
<dbReference type="AlphaFoldDB" id="A0A6A0GZG3"/>
<dbReference type="InterPro" id="IPR045249">
    <property type="entry name" value="HARBI1-like"/>
</dbReference>
<dbReference type="PANTHER" id="PTHR22930">
    <property type="match status" value="1"/>
</dbReference>
<dbReference type="EMBL" id="JQDR03010624">
    <property type="protein sequence ID" value="KAA0193964.1"/>
    <property type="molecule type" value="Genomic_DNA"/>
</dbReference>
<feature type="domain" description="DDE Tnp4" evidence="8">
    <location>
        <begin position="5"/>
        <end position="107"/>
    </location>
</feature>
<feature type="non-terminal residue" evidence="9">
    <location>
        <position position="107"/>
    </location>
</feature>
<accession>A0A6A0GZG3</accession>
<evidence type="ECO:0000256" key="1">
    <source>
        <dbReference type="ARBA" id="ARBA00001968"/>
    </source>
</evidence>
<reference evidence="9" key="2">
    <citation type="journal article" date="2018" name="Environ. Sci. Technol.">
        <title>The Toxicogenome of Hyalella azteca: A Model for Sediment Ecotoxicology and Evolutionary Toxicology.</title>
        <authorList>
            <person name="Poynton H.C."/>
            <person name="Hasenbein S."/>
            <person name="Benoit J.B."/>
            <person name="Sepulveda M.S."/>
            <person name="Poelchau M.F."/>
            <person name="Hughes D.S.T."/>
            <person name="Murali S.C."/>
            <person name="Chen S."/>
            <person name="Glastad K.M."/>
            <person name="Goodisman M.A.D."/>
            <person name="Werren J.H."/>
            <person name="Vineis J.H."/>
            <person name="Bowen J.L."/>
            <person name="Friedrich M."/>
            <person name="Jones J."/>
            <person name="Robertson H.M."/>
            <person name="Feyereisen R."/>
            <person name="Mechler-Hickson A."/>
            <person name="Mathers N."/>
            <person name="Lee C.E."/>
            <person name="Colbourne J.K."/>
            <person name="Biales A."/>
            <person name="Johnston J.S."/>
            <person name="Wellborn G.A."/>
            <person name="Rosendale A.J."/>
            <person name="Cridge A.G."/>
            <person name="Munoz-Torres M.C."/>
            <person name="Bain P.A."/>
            <person name="Manny A.R."/>
            <person name="Major K.M."/>
            <person name="Lambert F.N."/>
            <person name="Vulpe C.D."/>
            <person name="Tuck P."/>
            <person name="Blalock B.J."/>
            <person name="Lin Y.Y."/>
            <person name="Smith M.E."/>
            <person name="Ochoa-Acuna H."/>
            <person name="Chen M.M."/>
            <person name="Childers C.P."/>
            <person name="Qu J."/>
            <person name="Dugan S."/>
            <person name="Lee S.L."/>
            <person name="Chao H."/>
            <person name="Dinh H."/>
            <person name="Han Y."/>
            <person name="Doddapaneni H."/>
            <person name="Worley K.C."/>
            <person name="Muzny D.M."/>
            <person name="Gibbs R.A."/>
            <person name="Richards S."/>
        </authorList>
    </citation>
    <scope>NUCLEOTIDE SEQUENCE</scope>
    <source>
        <strain evidence="9">HAZT.00-mixed</strain>
        <tissue evidence="9">Whole organism</tissue>
    </source>
</reference>
<comment type="caution">
    <text evidence="9">The sequence shown here is derived from an EMBL/GenBank/DDBJ whole genome shotgun (WGS) entry which is preliminary data.</text>
</comment>
<organism evidence="9">
    <name type="scientific">Hyalella azteca</name>
    <name type="common">Amphipod</name>
    <dbReference type="NCBI Taxonomy" id="294128"/>
    <lineage>
        <taxon>Eukaryota</taxon>
        <taxon>Metazoa</taxon>
        <taxon>Ecdysozoa</taxon>
        <taxon>Arthropoda</taxon>
        <taxon>Crustacea</taxon>
        <taxon>Multicrustacea</taxon>
        <taxon>Malacostraca</taxon>
        <taxon>Eumalacostraca</taxon>
        <taxon>Peracarida</taxon>
        <taxon>Amphipoda</taxon>
        <taxon>Senticaudata</taxon>
        <taxon>Talitrida</taxon>
        <taxon>Talitroidea</taxon>
        <taxon>Hyalellidae</taxon>
        <taxon>Hyalella</taxon>
    </lineage>
</organism>
<evidence type="ECO:0000256" key="2">
    <source>
        <dbReference type="ARBA" id="ARBA00004123"/>
    </source>
</evidence>
<name>A0A6A0GZG3_HYAAZ</name>
<evidence type="ECO:0000256" key="7">
    <source>
        <dbReference type="ARBA" id="ARBA00023242"/>
    </source>
</evidence>
<comment type="cofactor">
    <cofactor evidence="1">
        <name>a divalent metal cation</name>
        <dbReference type="ChEBI" id="CHEBI:60240"/>
    </cofactor>
</comment>
<reference evidence="9" key="3">
    <citation type="submission" date="2019-06" db="EMBL/GenBank/DDBJ databases">
        <authorList>
            <person name="Poynton C."/>
            <person name="Hasenbein S."/>
            <person name="Benoit J.B."/>
            <person name="Sepulveda M.S."/>
            <person name="Poelchau M.F."/>
            <person name="Murali S.C."/>
            <person name="Chen S."/>
            <person name="Glastad K.M."/>
            <person name="Werren J.H."/>
            <person name="Vineis J.H."/>
            <person name="Bowen J.L."/>
            <person name="Friedrich M."/>
            <person name="Jones J."/>
            <person name="Robertson H.M."/>
            <person name="Feyereisen R."/>
            <person name="Mechler-Hickson A."/>
            <person name="Mathers N."/>
            <person name="Lee C.E."/>
            <person name="Colbourne J.K."/>
            <person name="Biales A."/>
            <person name="Johnston J.S."/>
            <person name="Wellborn G.A."/>
            <person name="Rosendale A.J."/>
            <person name="Cridge A.G."/>
            <person name="Munoz-Torres M.C."/>
            <person name="Bain P.A."/>
            <person name="Manny A.R."/>
            <person name="Major K.M."/>
            <person name="Lambert F.N."/>
            <person name="Vulpe C.D."/>
            <person name="Tuck P."/>
            <person name="Blalock B.J."/>
            <person name="Lin Y.-Y."/>
            <person name="Smith M.E."/>
            <person name="Ochoa-Acuna H."/>
            <person name="Chen M.-J.M."/>
            <person name="Childers C.P."/>
            <person name="Qu J."/>
            <person name="Dugan S."/>
            <person name="Lee S.L."/>
            <person name="Chao H."/>
            <person name="Dinh H."/>
            <person name="Han Y."/>
            <person name="Doddapaneni H."/>
            <person name="Worley K.C."/>
            <person name="Muzny D.M."/>
            <person name="Gibbs R.A."/>
            <person name="Richards S."/>
        </authorList>
    </citation>
    <scope>NUCLEOTIDE SEQUENCE</scope>
    <source>
        <strain evidence="9">HAZT.00-mixed</strain>
        <tissue evidence="9">Whole organism</tissue>
    </source>
</reference>
<reference evidence="9" key="1">
    <citation type="submission" date="2014-08" db="EMBL/GenBank/DDBJ databases">
        <authorList>
            <person name="Murali S."/>
            <person name="Richards S."/>
            <person name="Bandaranaike D."/>
            <person name="Bellair M."/>
            <person name="Blankenburg K."/>
            <person name="Chao H."/>
            <person name="Dinh H."/>
            <person name="Doddapaneni H."/>
            <person name="Dugan-Rocha S."/>
            <person name="Elkadiri S."/>
            <person name="Gnanaolivu R."/>
            <person name="Hughes D."/>
            <person name="Lee S."/>
            <person name="Li M."/>
            <person name="Ming W."/>
            <person name="Munidasa M."/>
            <person name="Muniz J."/>
            <person name="Nguyen L."/>
            <person name="Osuji N."/>
            <person name="Pu L.-L."/>
            <person name="Puazo M."/>
            <person name="Skinner E."/>
            <person name="Qu C."/>
            <person name="Quiroz J."/>
            <person name="Raj R."/>
            <person name="Weissenberger G."/>
            <person name="Xin Y."/>
            <person name="Zou X."/>
            <person name="Han Y."/>
            <person name="Worley K."/>
            <person name="Muzny D."/>
            <person name="Gibbs R."/>
        </authorList>
    </citation>
    <scope>NUCLEOTIDE SEQUENCE</scope>
    <source>
        <strain evidence="9">HAZT.00-mixed</strain>
        <tissue evidence="9">Whole organism</tissue>
    </source>
</reference>
<dbReference type="Pfam" id="PF13359">
    <property type="entry name" value="DDE_Tnp_4"/>
    <property type="match status" value="1"/>
</dbReference>
<sequence>MLYLKKYHSLNIQVVCDAKRVIINYVVNYPGSTRDAFIWNNSTLRTRFQHGEFRDGILLGDGGYPLEPFLMTPIANPGLPAEEEFNRCHTRTRAIIGQTLGVLKSRF</sequence>
<dbReference type="GO" id="GO:0016787">
    <property type="term" value="F:hydrolase activity"/>
    <property type="evidence" value="ECO:0007669"/>
    <property type="project" value="UniProtKB-KW"/>
</dbReference>
<keyword evidence="4" id="KW-0540">Nuclease</keyword>
<dbReference type="InterPro" id="IPR027806">
    <property type="entry name" value="HARBI1_dom"/>
</dbReference>
<comment type="similarity">
    <text evidence="3">Belongs to the HARBI1 family.</text>
</comment>
<evidence type="ECO:0000256" key="4">
    <source>
        <dbReference type="ARBA" id="ARBA00022722"/>
    </source>
</evidence>
<evidence type="ECO:0000259" key="8">
    <source>
        <dbReference type="Pfam" id="PF13359"/>
    </source>
</evidence>
<dbReference type="PANTHER" id="PTHR22930:SF267">
    <property type="entry name" value="NUCLEASE HARBI1-RELATED"/>
    <property type="match status" value="1"/>
</dbReference>
<evidence type="ECO:0000256" key="6">
    <source>
        <dbReference type="ARBA" id="ARBA00022801"/>
    </source>
</evidence>
<dbReference type="GO" id="GO:0046872">
    <property type="term" value="F:metal ion binding"/>
    <property type="evidence" value="ECO:0007669"/>
    <property type="project" value="UniProtKB-KW"/>
</dbReference>